<dbReference type="Proteomes" id="UP000030689">
    <property type="component" value="Unassembled WGS sequence"/>
</dbReference>
<dbReference type="InterPro" id="IPR008889">
    <property type="entry name" value="VQ"/>
</dbReference>
<dbReference type="AlphaFoldDB" id="V4P0X4"/>
<feature type="compositionally biased region" description="Basic and acidic residues" evidence="1">
    <location>
        <begin position="60"/>
        <end position="72"/>
    </location>
</feature>
<dbReference type="OMA" id="AESHQFA"/>
<evidence type="ECO:0000259" key="2">
    <source>
        <dbReference type="Pfam" id="PF05678"/>
    </source>
</evidence>
<dbReference type="KEGG" id="eus:EUTSA_v10017963mg"/>
<keyword evidence="4" id="KW-1185">Reference proteome</keyword>
<evidence type="ECO:0000256" key="1">
    <source>
        <dbReference type="SAM" id="MobiDB-lite"/>
    </source>
</evidence>
<feature type="compositionally biased region" description="Acidic residues" evidence="1">
    <location>
        <begin position="114"/>
        <end position="123"/>
    </location>
</feature>
<feature type="domain" description="VQ" evidence="2">
    <location>
        <begin position="38"/>
        <end position="64"/>
    </location>
</feature>
<dbReference type="GO" id="GO:0005634">
    <property type="term" value="C:nucleus"/>
    <property type="evidence" value="ECO:0007669"/>
    <property type="project" value="TreeGrafter"/>
</dbReference>
<dbReference type="InterPro" id="IPR039607">
    <property type="entry name" value="VQ_8/17/18/20/21/25"/>
</dbReference>
<accession>V4P0X4</accession>
<sequence length="186" mass="21165">MENEATTVQKRRSLSTIAMHKQSRTLTKSKPKIRIIHIYAPEIIKTDVSNFRETVQKLTGKPDHHDHHDLPHHQKGLKRNPTSRGSHDHHDHHHQVNDMRKSHGICINSEVEYQEEEEEEEEMTSMSWNGNGKESSGGFLNGLGDFDGLIHELGEFPYLPLTIDPSVAFSSPHLHGGVYAESHQFA</sequence>
<organism evidence="3 4">
    <name type="scientific">Eutrema salsugineum</name>
    <name type="common">Saltwater cress</name>
    <name type="synonym">Sisymbrium salsugineum</name>
    <dbReference type="NCBI Taxonomy" id="72664"/>
    <lineage>
        <taxon>Eukaryota</taxon>
        <taxon>Viridiplantae</taxon>
        <taxon>Streptophyta</taxon>
        <taxon>Embryophyta</taxon>
        <taxon>Tracheophyta</taxon>
        <taxon>Spermatophyta</taxon>
        <taxon>Magnoliopsida</taxon>
        <taxon>eudicotyledons</taxon>
        <taxon>Gunneridae</taxon>
        <taxon>Pentapetalae</taxon>
        <taxon>rosids</taxon>
        <taxon>malvids</taxon>
        <taxon>Brassicales</taxon>
        <taxon>Brassicaceae</taxon>
        <taxon>Eutremeae</taxon>
        <taxon>Eutrema</taxon>
    </lineage>
</organism>
<dbReference type="Pfam" id="PF05678">
    <property type="entry name" value="VQ"/>
    <property type="match status" value="1"/>
</dbReference>
<feature type="region of interest" description="Disordered" evidence="1">
    <location>
        <begin position="114"/>
        <end position="133"/>
    </location>
</feature>
<dbReference type="eggNOG" id="ENOG502S3AS">
    <property type="taxonomic scope" value="Eukaryota"/>
</dbReference>
<dbReference type="Gramene" id="ESQ52931">
    <property type="protein sequence ID" value="ESQ52931"/>
    <property type="gene ID" value="EUTSA_v10017963mg"/>
</dbReference>
<gene>
    <name evidence="3" type="ORF">EUTSA_v10017963mg</name>
</gene>
<dbReference type="PANTHER" id="PTHR33143:SF3">
    <property type="entry name" value="VQ MOTIF-CONTAINING PROTEIN 17-RELATED"/>
    <property type="match status" value="1"/>
</dbReference>
<dbReference type="OrthoDB" id="693437at2759"/>
<dbReference type="EMBL" id="KI517385">
    <property type="protein sequence ID" value="ESQ52931.1"/>
    <property type="molecule type" value="Genomic_DNA"/>
</dbReference>
<evidence type="ECO:0000313" key="3">
    <source>
        <dbReference type="EMBL" id="ESQ52931.1"/>
    </source>
</evidence>
<proteinExistence type="predicted"/>
<dbReference type="PANTHER" id="PTHR33143">
    <property type="entry name" value="F16F4.1 PROTEIN-RELATED"/>
    <property type="match status" value="1"/>
</dbReference>
<reference evidence="3 4" key="1">
    <citation type="journal article" date="2013" name="Front. Plant Sci.">
        <title>The Reference Genome of the Halophytic Plant Eutrema salsugineum.</title>
        <authorList>
            <person name="Yang R."/>
            <person name="Jarvis D.E."/>
            <person name="Chen H."/>
            <person name="Beilstein M.A."/>
            <person name="Grimwood J."/>
            <person name="Jenkins J."/>
            <person name="Shu S."/>
            <person name="Prochnik S."/>
            <person name="Xin M."/>
            <person name="Ma C."/>
            <person name="Schmutz J."/>
            <person name="Wing R.A."/>
            <person name="Mitchell-Olds T."/>
            <person name="Schumaker K.S."/>
            <person name="Wang X."/>
        </authorList>
    </citation>
    <scope>NUCLEOTIDE SEQUENCE [LARGE SCALE GENOMIC DNA]</scope>
</reference>
<feature type="compositionally biased region" description="Basic and acidic residues" evidence="1">
    <location>
        <begin position="85"/>
        <end position="100"/>
    </location>
</feature>
<dbReference type="STRING" id="72664.V4P0X4"/>
<protein>
    <recommendedName>
        <fullName evidence="2">VQ domain-containing protein</fullName>
    </recommendedName>
</protein>
<feature type="compositionally biased region" description="Polar residues" evidence="1">
    <location>
        <begin position="124"/>
        <end position="133"/>
    </location>
</feature>
<evidence type="ECO:0000313" key="4">
    <source>
        <dbReference type="Proteomes" id="UP000030689"/>
    </source>
</evidence>
<feature type="region of interest" description="Disordered" evidence="1">
    <location>
        <begin position="58"/>
        <end position="100"/>
    </location>
</feature>
<name>V4P0X4_EUTSA</name>